<proteinExistence type="predicted"/>
<dbReference type="SUPFAM" id="SSF49344">
    <property type="entry name" value="CBD9-like"/>
    <property type="match status" value="1"/>
</dbReference>
<dbReference type="EMBL" id="CP002955">
    <property type="protein sequence ID" value="AEL28145.1"/>
    <property type="molecule type" value="Genomic_DNA"/>
</dbReference>
<evidence type="ECO:0000313" key="2">
    <source>
        <dbReference type="EMBL" id="AEL28145.1"/>
    </source>
</evidence>
<dbReference type="CDD" id="cd09620">
    <property type="entry name" value="CBM9_like_3"/>
    <property type="match status" value="1"/>
</dbReference>
<dbReference type="Proteomes" id="UP000001635">
    <property type="component" value="Chromosome"/>
</dbReference>
<gene>
    <name evidence="2" type="ordered locus">Cycma_4443</name>
</gene>
<dbReference type="HOGENOM" id="CLU_106157_0_0_10"/>
<dbReference type="Pfam" id="PF16011">
    <property type="entry name" value="CBM9_2"/>
    <property type="match status" value="1"/>
</dbReference>
<keyword evidence="3" id="KW-1185">Reference proteome</keyword>
<dbReference type="GO" id="GO:0030246">
    <property type="term" value="F:carbohydrate binding"/>
    <property type="evidence" value="ECO:0007669"/>
    <property type="project" value="InterPro"/>
</dbReference>
<sequence>MKSIIFYLSLLTLPLFYSHLNKVTTNPEKSEITSKNEEAEYVVKKLKKDSNPIDANWDKAQWKGIKAISLDYNMGKQPKFLPKVWAKLMYDEENIYGIFKVEDRYVRSIVQEYNGNVSGDSCVEFFFSPDSEKPLSYFNLEINAGGTPLIFYIAKPWDDFTKLGKEDIDQIEIAHSLPEVVDPEISEPTTWTIEYRIPISMLKKHSKVTQPKKGTVWKANFYKTGSRTSNPNFLTWSFVDNPKPNFHLPQFFGTLKFQ</sequence>
<dbReference type="KEGG" id="cmr:Cycma_4443"/>
<accession>G0IZ00</accession>
<dbReference type="AlphaFoldDB" id="G0IZ00"/>
<dbReference type="OrthoDB" id="9801646at2"/>
<dbReference type="GO" id="GO:0016052">
    <property type="term" value="P:carbohydrate catabolic process"/>
    <property type="evidence" value="ECO:0007669"/>
    <property type="project" value="InterPro"/>
</dbReference>
<name>G0IZ00_CYCMS</name>
<evidence type="ECO:0000259" key="1">
    <source>
        <dbReference type="Pfam" id="PF16011"/>
    </source>
</evidence>
<dbReference type="InterPro" id="IPR010502">
    <property type="entry name" value="Carb-bd_dom_fam9"/>
</dbReference>
<dbReference type="GO" id="GO:0004553">
    <property type="term" value="F:hydrolase activity, hydrolyzing O-glycosyl compounds"/>
    <property type="evidence" value="ECO:0007669"/>
    <property type="project" value="InterPro"/>
</dbReference>
<protein>
    <submittedName>
        <fullName evidence="2">GGDEF domain protein (Selenocysteine protein)</fullName>
    </submittedName>
</protein>
<evidence type="ECO:0000313" key="3">
    <source>
        <dbReference type="Proteomes" id="UP000001635"/>
    </source>
</evidence>
<reference evidence="3" key="1">
    <citation type="submission" date="2011-07" db="EMBL/GenBank/DDBJ databases">
        <title>The complete genome of Cyclobacterium marinum DSM 745.</title>
        <authorList>
            <person name="Lucas S."/>
            <person name="Han J."/>
            <person name="Lapidus A."/>
            <person name="Bruce D."/>
            <person name="Goodwin L."/>
            <person name="Pitluck S."/>
            <person name="Peters L."/>
            <person name="Kyrpides N."/>
            <person name="Mavromatis K."/>
            <person name="Ivanova N."/>
            <person name="Ovchinnikova G."/>
            <person name="Chertkov O."/>
            <person name="Detter J.C."/>
            <person name="Tapia R."/>
            <person name="Han C."/>
            <person name="Land M."/>
            <person name="Hauser L."/>
            <person name="Markowitz V."/>
            <person name="Cheng J.-F."/>
            <person name="Hugenholtz P."/>
            <person name="Woyke T."/>
            <person name="Wu D."/>
            <person name="Tindall B."/>
            <person name="Schuetze A."/>
            <person name="Brambilla E."/>
            <person name="Klenk H.-P."/>
            <person name="Eisen J.A."/>
        </authorList>
    </citation>
    <scope>NUCLEOTIDE SEQUENCE [LARGE SCALE GENOMIC DNA]</scope>
    <source>
        <strain evidence="3">ATCC 25205 / DSM 745 / LMG 13164 / NCIMB 1802</strain>
    </source>
</reference>
<dbReference type="eggNOG" id="COG3706">
    <property type="taxonomic scope" value="Bacteria"/>
</dbReference>
<organism evidence="2 3">
    <name type="scientific">Cyclobacterium marinum (strain ATCC 25205 / DSM 745 / LMG 13164 / NCIMB 1802)</name>
    <name type="common">Flectobacillus marinus</name>
    <dbReference type="NCBI Taxonomy" id="880070"/>
    <lineage>
        <taxon>Bacteria</taxon>
        <taxon>Pseudomonadati</taxon>
        <taxon>Bacteroidota</taxon>
        <taxon>Cytophagia</taxon>
        <taxon>Cytophagales</taxon>
        <taxon>Cyclobacteriaceae</taxon>
        <taxon>Cyclobacterium</taxon>
    </lineage>
</organism>
<dbReference type="RefSeq" id="WP_014022429.1">
    <property type="nucleotide sequence ID" value="NC_015914.1"/>
</dbReference>
<dbReference type="STRING" id="880070.Cycma_4443"/>
<dbReference type="Gene3D" id="2.60.40.1190">
    <property type="match status" value="1"/>
</dbReference>
<feature type="domain" description="Carbohydrate-binding" evidence="1">
    <location>
        <begin position="76"/>
        <end position="257"/>
    </location>
</feature>